<keyword evidence="3" id="KW-1185">Reference proteome</keyword>
<reference evidence="2" key="1">
    <citation type="submission" date="2022-08" db="EMBL/GenBank/DDBJ databases">
        <title>A Global Phylogenomic Analysis of the Shiitake Genus Lentinula.</title>
        <authorList>
            <consortium name="DOE Joint Genome Institute"/>
            <person name="Sierra-Patev S."/>
            <person name="Min B."/>
            <person name="Naranjo-Ortiz M."/>
            <person name="Looney B."/>
            <person name="Konkel Z."/>
            <person name="Slot J.C."/>
            <person name="Sakamoto Y."/>
            <person name="Steenwyk J.L."/>
            <person name="Rokas A."/>
            <person name="Carro J."/>
            <person name="Camarero S."/>
            <person name="Ferreira P."/>
            <person name="Molpeceres G."/>
            <person name="Ruiz-Duenas F.J."/>
            <person name="Serrano A."/>
            <person name="Henrissat B."/>
            <person name="Drula E."/>
            <person name="Hughes K.W."/>
            <person name="Mata J.L."/>
            <person name="Ishikawa N.K."/>
            <person name="Vargas-Isla R."/>
            <person name="Ushijima S."/>
            <person name="Smith C.A."/>
            <person name="Ahrendt S."/>
            <person name="Andreopoulos W."/>
            <person name="He G."/>
            <person name="Labutti K."/>
            <person name="Lipzen A."/>
            <person name="Ng V."/>
            <person name="Riley R."/>
            <person name="Sandor L."/>
            <person name="Barry K."/>
            <person name="Martinez A.T."/>
            <person name="Xiao Y."/>
            <person name="Gibbons J.G."/>
            <person name="Terashima K."/>
            <person name="Grigoriev I.V."/>
            <person name="Hibbett D.S."/>
        </authorList>
    </citation>
    <scope>NUCLEOTIDE SEQUENCE</scope>
    <source>
        <strain evidence="2">JLM2183</strain>
    </source>
</reference>
<evidence type="ECO:0000313" key="2">
    <source>
        <dbReference type="EMBL" id="KAJ4490404.1"/>
    </source>
</evidence>
<dbReference type="EMBL" id="JAOTPV010000001">
    <property type="protein sequence ID" value="KAJ4490404.1"/>
    <property type="molecule type" value="Genomic_DNA"/>
</dbReference>
<dbReference type="OrthoDB" id="3270840at2759"/>
<feature type="compositionally biased region" description="Acidic residues" evidence="1">
    <location>
        <begin position="417"/>
        <end position="442"/>
    </location>
</feature>
<organism evidence="2 3">
    <name type="scientific">Lentinula aciculospora</name>
    <dbReference type="NCBI Taxonomy" id="153920"/>
    <lineage>
        <taxon>Eukaryota</taxon>
        <taxon>Fungi</taxon>
        <taxon>Dikarya</taxon>
        <taxon>Basidiomycota</taxon>
        <taxon>Agaricomycotina</taxon>
        <taxon>Agaricomycetes</taxon>
        <taxon>Agaricomycetidae</taxon>
        <taxon>Agaricales</taxon>
        <taxon>Marasmiineae</taxon>
        <taxon>Omphalotaceae</taxon>
        <taxon>Lentinula</taxon>
    </lineage>
</organism>
<sequence length="534" mass="59073">MPITYNQQQNPNTSPNTSSIDSPTPTIQDADSLIVLSDLLRSGESSRLRRRGAVRLDVTHRHGDSRSSNNASRSLDGEETFLQLYCKECDTPAYRPVPVSPPQTPYRPSLFPLPSPQPRDSKGKGPASEPRNRRRTLVHNHVMAQRLPHIDASLHVHPPSSSTYPPTSAQVVAFLMRTQHSSSITGEEYASDFSDTDTENGVLVWTSVSEPVEGIVVPVHYEDDPNESTDTTAEIYPRSMGIDELARRRPGPISTACMCKREVVGCAVCGSPLGMRYTPCSSAMKKIFPSPTQAPSSPLPQQTFVRPSSTHPASHPRATSISIDPAAISYRSRVADYLLAMTTPMSTRTTSSAVPSPPDTIRLTPELHNGVEHVRRSEVPTISRRAPLRDLRDTPTVYPYRQDGSSSSRTQEHDQDNENVSEEPSELVDTEIDTDNDTDDSQNDDHYRLPMITETRHDSGRLSGHWQYELPTRYVYRFFADAVVPERHSKGATTSSAESTGLSSLTDWRQFYAILYGLGQHESSEDAGNRSSCG</sequence>
<dbReference type="AlphaFoldDB" id="A0A9W9DXD8"/>
<feature type="region of interest" description="Disordered" evidence="1">
    <location>
        <begin position="374"/>
        <end position="446"/>
    </location>
</feature>
<name>A0A9W9DXD8_9AGAR</name>
<protein>
    <submittedName>
        <fullName evidence="2">Uncharacterized protein</fullName>
    </submittedName>
</protein>
<proteinExistence type="predicted"/>
<dbReference type="Proteomes" id="UP001150266">
    <property type="component" value="Unassembled WGS sequence"/>
</dbReference>
<evidence type="ECO:0000256" key="1">
    <source>
        <dbReference type="SAM" id="MobiDB-lite"/>
    </source>
</evidence>
<gene>
    <name evidence="2" type="ORF">J3R30DRAFT_77278</name>
</gene>
<accession>A0A9W9DXD8</accession>
<feature type="region of interest" description="Disordered" evidence="1">
    <location>
        <begin position="96"/>
        <end position="134"/>
    </location>
</feature>
<feature type="region of interest" description="Disordered" evidence="1">
    <location>
        <begin position="290"/>
        <end position="318"/>
    </location>
</feature>
<evidence type="ECO:0000313" key="3">
    <source>
        <dbReference type="Proteomes" id="UP001150266"/>
    </source>
</evidence>
<feature type="compositionally biased region" description="Pro residues" evidence="1">
    <location>
        <begin position="98"/>
        <end position="117"/>
    </location>
</feature>
<comment type="caution">
    <text evidence="2">The sequence shown here is derived from an EMBL/GenBank/DDBJ whole genome shotgun (WGS) entry which is preliminary data.</text>
</comment>
<feature type="region of interest" description="Disordered" evidence="1">
    <location>
        <begin position="1"/>
        <end position="26"/>
    </location>
</feature>